<dbReference type="PANTHER" id="PTHR43436">
    <property type="entry name" value="ARAC-FAMILY TRANSCRIPTIONAL REGULATOR"/>
    <property type="match status" value="1"/>
</dbReference>
<proteinExistence type="predicted"/>
<organism evidence="5 6">
    <name type="scientific">Methylorubrum aminovorans</name>
    <dbReference type="NCBI Taxonomy" id="269069"/>
    <lineage>
        <taxon>Bacteria</taxon>
        <taxon>Pseudomonadati</taxon>
        <taxon>Pseudomonadota</taxon>
        <taxon>Alphaproteobacteria</taxon>
        <taxon>Hyphomicrobiales</taxon>
        <taxon>Methylobacteriaceae</taxon>
        <taxon>Methylorubrum</taxon>
    </lineage>
</organism>
<keyword evidence="1" id="KW-0805">Transcription regulation</keyword>
<dbReference type="PANTHER" id="PTHR43436:SF1">
    <property type="entry name" value="TRANSCRIPTIONAL REGULATORY PROTEIN"/>
    <property type="match status" value="1"/>
</dbReference>
<dbReference type="Pfam" id="PF12833">
    <property type="entry name" value="HTH_18"/>
    <property type="match status" value="1"/>
</dbReference>
<evidence type="ECO:0000259" key="4">
    <source>
        <dbReference type="PROSITE" id="PS01124"/>
    </source>
</evidence>
<dbReference type="InterPro" id="IPR009057">
    <property type="entry name" value="Homeodomain-like_sf"/>
</dbReference>
<accession>A0ABQ4ULM4</accession>
<sequence>MPSCTPRSCTRASRHSHTPARAQRMKICAARHHGPNSSGLARHLAPFWCRYRMAESVRCRSCGGVIAFGRQACTSSSRAAHCASFSISPLHPEGGKRSHPQDIQTTTDPSSHSREGTALSSPAGATGTRAAPDCSARRALSQIRRAVDWIRDNPNARLRIGALCDATGMSRASLHRHFLAMTGLTPLQYQKQIRLIKARHLLLGGDHRASDVAFSVGYESASQFNRKYSLQFGAPPARDVRQIRQAITNPTSS</sequence>
<feature type="compositionally biased region" description="Polar residues" evidence="3">
    <location>
        <begin position="101"/>
        <end position="110"/>
    </location>
</feature>
<dbReference type="SUPFAM" id="SSF46689">
    <property type="entry name" value="Homeodomain-like"/>
    <property type="match status" value="2"/>
</dbReference>
<dbReference type="EMBL" id="BPRC01000049">
    <property type="protein sequence ID" value="GJE68234.1"/>
    <property type="molecule type" value="Genomic_DNA"/>
</dbReference>
<dbReference type="SMART" id="SM00342">
    <property type="entry name" value="HTH_ARAC"/>
    <property type="match status" value="1"/>
</dbReference>
<protein>
    <submittedName>
        <fullName evidence="5">HTH-type transcriptional activator RhaS</fullName>
    </submittedName>
</protein>
<feature type="region of interest" description="Disordered" evidence="3">
    <location>
        <begin position="1"/>
        <end position="21"/>
    </location>
</feature>
<feature type="compositionally biased region" description="Polar residues" evidence="3">
    <location>
        <begin position="1"/>
        <end position="11"/>
    </location>
</feature>
<reference evidence="5" key="1">
    <citation type="journal article" date="2021" name="Front. Microbiol.">
        <title>Comprehensive Comparative Genomics and Phenotyping of Methylobacterium Species.</title>
        <authorList>
            <person name="Alessa O."/>
            <person name="Ogura Y."/>
            <person name="Fujitani Y."/>
            <person name="Takami H."/>
            <person name="Hayashi T."/>
            <person name="Sahin N."/>
            <person name="Tani A."/>
        </authorList>
    </citation>
    <scope>NUCLEOTIDE SEQUENCE</scope>
    <source>
        <strain evidence="5">NBRC 15686</strain>
    </source>
</reference>
<evidence type="ECO:0000313" key="6">
    <source>
        <dbReference type="Proteomes" id="UP001055039"/>
    </source>
</evidence>
<dbReference type="InterPro" id="IPR018060">
    <property type="entry name" value="HTH_AraC"/>
</dbReference>
<evidence type="ECO:0000256" key="3">
    <source>
        <dbReference type="SAM" id="MobiDB-lite"/>
    </source>
</evidence>
<comment type="caution">
    <text evidence="5">The sequence shown here is derived from an EMBL/GenBank/DDBJ whole genome shotgun (WGS) entry which is preliminary data.</text>
</comment>
<dbReference type="Gene3D" id="1.10.10.60">
    <property type="entry name" value="Homeodomain-like"/>
    <property type="match status" value="2"/>
</dbReference>
<reference evidence="5" key="2">
    <citation type="submission" date="2021-08" db="EMBL/GenBank/DDBJ databases">
        <authorList>
            <person name="Tani A."/>
            <person name="Ola A."/>
            <person name="Ogura Y."/>
            <person name="Katsura K."/>
            <person name="Hayashi T."/>
        </authorList>
    </citation>
    <scope>NUCLEOTIDE SEQUENCE</scope>
    <source>
        <strain evidence="5">NBRC 15686</strain>
    </source>
</reference>
<gene>
    <name evidence="5" type="primary">rhaS_4</name>
    <name evidence="5" type="ORF">LNAOJCKE_5471</name>
</gene>
<feature type="region of interest" description="Disordered" evidence="3">
    <location>
        <begin position="89"/>
        <end position="133"/>
    </location>
</feature>
<evidence type="ECO:0000313" key="5">
    <source>
        <dbReference type="EMBL" id="GJE68234.1"/>
    </source>
</evidence>
<keyword evidence="6" id="KW-1185">Reference proteome</keyword>
<evidence type="ECO:0000256" key="2">
    <source>
        <dbReference type="ARBA" id="ARBA00023163"/>
    </source>
</evidence>
<evidence type="ECO:0000256" key="1">
    <source>
        <dbReference type="ARBA" id="ARBA00023015"/>
    </source>
</evidence>
<dbReference type="PROSITE" id="PS01124">
    <property type="entry name" value="HTH_ARAC_FAMILY_2"/>
    <property type="match status" value="1"/>
</dbReference>
<name>A0ABQ4ULM4_9HYPH</name>
<feature type="domain" description="HTH araC/xylS-type" evidence="4">
    <location>
        <begin position="144"/>
        <end position="242"/>
    </location>
</feature>
<dbReference type="Proteomes" id="UP001055039">
    <property type="component" value="Unassembled WGS sequence"/>
</dbReference>
<keyword evidence="2" id="KW-0804">Transcription</keyword>